<evidence type="ECO:0000256" key="1">
    <source>
        <dbReference type="ARBA" id="ARBA00022618"/>
    </source>
</evidence>
<gene>
    <name evidence="4" type="ORF">FAEUMB_32070</name>
</gene>
<comment type="caution">
    <text evidence="4">The sequence shown here is derived from an EMBL/GenBank/DDBJ whole genome shotgun (WGS) entry which is preliminary data.</text>
</comment>
<keyword evidence="3" id="KW-0131">Cell cycle</keyword>
<keyword evidence="2" id="KW-0717">Septation</keyword>
<evidence type="ECO:0000313" key="5">
    <source>
        <dbReference type="Proteomes" id="UP000702954"/>
    </source>
</evidence>
<dbReference type="SUPFAM" id="SSF160537">
    <property type="entry name" value="SpoVG-like"/>
    <property type="match status" value="2"/>
</dbReference>
<dbReference type="InterPro" id="IPR007170">
    <property type="entry name" value="SpoVG"/>
</dbReference>
<organism evidence="4 5">
    <name type="scientific">Faecalimonas umbilicata</name>
    <dbReference type="NCBI Taxonomy" id="1912855"/>
    <lineage>
        <taxon>Bacteria</taxon>
        <taxon>Bacillati</taxon>
        <taxon>Bacillota</taxon>
        <taxon>Clostridia</taxon>
        <taxon>Lachnospirales</taxon>
        <taxon>Lachnospiraceae</taxon>
        <taxon>Faecalimonas</taxon>
    </lineage>
</organism>
<evidence type="ECO:0000313" key="4">
    <source>
        <dbReference type="EMBL" id="GBU06666.1"/>
    </source>
</evidence>
<dbReference type="PANTHER" id="PTHR38429">
    <property type="entry name" value="SEPTATION PROTEIN SPOVG-RELATED"/>
    <property type="match status" value="1"/>
</dbReference>
<dbReference type="PANTHER" id="PTHR38429:SF1">
    <property type="entry name" value="SEPTATION PROTEIN SPOVG-RELATED"/>
    <property type="match status" value="1"/>
</dbReference>
<protein>
    <recommendedName>
        <fullName evidence="6">DNA-binding cell septation regulator SpoVG</fullName>
    </recommendedName>
</protein>
<evidence type="ECO:0008006" key="6">
    <source>
        <dbReference type="Google" id="ProtNLM"/>
    </source>
</evidence>
<reference evidence="4 5" key="1">
    <citation type="journal article" date="2018" name="Int. J. Syst. Evol. Microbiol.">
        <title>Draft Genome Sequence of Faecalimonas umbilicata JCM 30896T, an Acetate-Producing Bacterium Isolated from Human Feces.</title>
        <authorList>
            <person name="Sakamoto M."/>
            <person name="Ikeyama N."/>
            <person name="Yuki M."/>
            <person name="Ohkuma M."/>
        </authorList>
    </citation>
    <scope>NUCLEOTIDE SEQUENCE [LARGE SCALE GENOMIC DNA]</scope>
    <source>
        <strain evidence="4 5">EGH7</strain>
    </source>
</reference>
<dbReference type="RefSeq" id="WP_116442471.1">
    <property type="nucleotide sequence ID" value="NZ_BHEO01000008.1"/>
</dbReference>
<dbReference type="Proteomes" id="UP000702954">
    <property type="component" value="Unassembled WGS sequence"/>
</dbReference>
<evidence type="ECO:0000256" key="2">
    <source>
        <dbReference type="ARBA" id="ARBA00023210"/>
    </source>
</evidence>
<proteinExistence type="predicted"/>
<dbReference type="InterPro" id="IPR036751">
    <property type="entry name" value="SpoVG_sf"/>
</dbReference>
<evidence type="ECO:0000256" key="3">
    <source>
        <dbReference type="ARBA" id="ARBA00023306"/>
    </source>
</evidence>
<sequence length="194" mass="22344">MEMKERWQIEADIYLAEKQEQENGVWAYGKVTVDQLLTFQVRVLTCTKENGEKTSFVTYPRRQRNGKWEDLVRPDKELREAVTKAVHQAIQNEITKDLHLPEVTVLRVTKLPVRKDQTVPILAVATVEILGITVSGITIKQGRDGLFCNMPQYYSEKKGYRDVVHGTTKRMQEAVFEKVLATYEMAGKEKENAK</sequence>
<name>A0ABQ0R1R2_9FIRM</name>
<dbReference type="Gene3D" id="3.30.1120.40">
    <property type="entry name" value="Stage V sporulation protein G"/>
    <property type="match status" value="2"/>
</dbReference>
<keyword evidence="1" id="KW-0132">Cell division</keyword>
<dbReference type="EMBL" id="BHEO01000008">
    <property type="protein sequence ID" value="GBU06666.1"/>
    <property type="molecule type" value="Genomic_DNA"/>
</dbReference>
<accession>A0ABQ0R1R2</accession>
<keyword evidence="5" id="KW-1185">Reference proteome</keyword>
<dbReference type="Pfam" id="PF04026">
    <property type="entry name" value="SpoVG"/>
    <property type="match status" value="1"/>
</dbReference>